<comment type="similarity">
    <text evidence="4">Belongs to the Cob(I)alamin adenosyltransferase family.</text>
</comment>
<comment type="catalytic activity">
    <reaction evidence="4">
        <text>2 cob(II)yrinate a,c diamide + reduced [electron-transfer flavoprotein] + 2 ATP = 2 adenosylcob(III)yrinate a,c-diamide + 2 triphosphate + oxidized [electron-transfer flavoprotein] + 3 H(+)</text>
        <dbReference type="Rhea" id="RHEA:11528"/>
        <dbReference type="Rhea" id="RHEA-COMP:10685"/>
        <dbReference type="Rhea" id="RHEA-COMP:10686"/>
        <dbReference type="ChEBI" id="CHEBI:15378"/>
        <dbReference type="ChEBI" id="CHEBI:18036"/>
        <dbReference type="ChEBI" id="CHEBI:30616"/>
        <dbReference type="ChEBI" id="CHEBI:57692"/>
        <dbReference type="ChEBI" id="CHEBI:58307"/>
        <dbReference type="ChEBI" id="CHEBI:58503"/>
        <dbReference type="ChEBI" id="CHEBI:58537"/>
        <dbReference type="EC" id="2.5.1.17"/>
    </reaction>
</comment>
<keyword evidence="1 4" id="KW-0808">Transferase</keyword>
<proteinExistence type="inferred from homology"/>
<evidence type="ECO:0000256" key="1">
    <source>
        <dbReference type="ARBA" id="ARBA00022679"/>
    </source>
</evidence>
<dbReference type="Pfam" id="PF01923">
    <property type="entry name" value="Cob_adeno_trans"/>
    <property type="match status" value="1"/>
</dbReference>
<evidence type="ECO:0000256" key="2">
    <source>
        <dbReference type="ARBA" id="ARBA00022741"/>
    </source>
</evidence>
<keyword evidence="2 4" id="KW-0547">Nucleotide-binding</keyword>
<accession>A0A7R6PMX9</accession>
<dbReference type="GO" id="GO:0009236">
    <property type="term" value="P:cobalamin biosynthetic process"/>
    <property type="evidence" value="ECO:0007669"/>
    <property type="project" value="UniProtKB-UniRule"/>
</dbReference>
<evidence type="ECO:0000259" key="5">
    <source>
        <dbReference type="Pfam" id="PF01923"/>
    </source>
</evidence>
<dbReference type="InterPro" id="IPR029499">
    <property type="entry name" value="PduO-typ"/>
</dbReference>
<dbReference type="Gene3D" id="1.20.1200.10">
    <property type="entry name" value="Cobalamin adenosyltransferase-like"/>
    <property type="match status" value="1"/>
</dbReference>
<dbReference type="PANTHER" id="PTHR12213:SF0">
    <property type="entry name" value="CORRINOID ADENOSYLTRANSFERASE MMAB"/>
    <property type="match status" value="1"/>
</dbReference>
<organism evidence="6 7">
    <name type="scientific">Thermotomaculum hydrothermale</name>
    <dbReference type="NCBI Taxonomy" id="981385"/>
    <lineage>
        <taxon>Bacteria</taxon>
        <taxon>Pseudomonadati</taxon>
        <taxon>Acidobacteriota</taxon>
        <taxon>Holophagae</taxon>
        <taxon>Thermotomaculales</taxon>
        <taxon>Thermotomaculaceae</taxon>
        <taxon>Thermotomaculum</taxon>
    </lineage>
</organism>
<evidence type="ECO:0000313" key="7">
    <source>
        <dbReference type="Proteomes" id="UP000595564"/>
    </source>
</evidence>
<dbReference type="Proteomes" id="UP000595564">
    <property type="component" value="Chromosome"/>
</dbReference>
<name>A0A7R6PMX9_9BACT</name>
<feature type="domain" description="Cobalamin adenosyltransferase-like" evidence="5">
    <location>
        <begin position="3"/>
        <end position="167"/>
    </location>
</feature>
<sequence length="177" mass="20350">MGITTKKGDSGFTSLFSGERVKKSSIYMETLGTLDELNSHLGLVKAKCPETLKKEIEFIQTNIFSIASTIATEPSSPLREQIKTLKKEDLDTLEDFQKHLIEKTKMPDKFIYPGTNENSAITDIARTVCRRAERRVIEFEGKIKINLYIEKKYLNRLSDVLFVLARYFENGEFKEKE</sequence>
<dbReference type="InterPro" id="IPR036451">
    <property type="entry name" value="CblAdoTrfase-like_sf"/>
</dbReference>
<dbReference type="PANTHER" id="PTHR12213">
    <property type="entry name" value="CORRINOID ADENOSYLTRANSFERASE"/>
    <property type="match status" value="1"/>
</dbReference>
<keyword evidence="3 4" id="KW-0067">ATP-binding</keyword>
<dbReference type="SUPFAM" id="SSF89028">
    <property type="entry name" value="Cobalamin adenosyltransferase-like"/>
    <property type="match status" value="1"/>
</dbReference>
<comment type="pathway">
    <text evidence="4">Cofactor biosynthesis; adenosylcobalamin biosynthesis; adenosylcobalamin from cob(II)yrinate a,c-diamide: step 2/7.</text>
</comment>
<dbReference type="RefSeq" id="WP_201328896.1">
    <property type="nucleotide sequence ID" value="NZ_AP017470.1"/>
</dbReference>
<keyword evidence="4" id="KW-0169">Cobalamin biosynthesis</keyword>
<dbReference type="EMBL" id="AP017470">
    <property type="protein sequence ID" value="BBB32543.1"/>
    <property type="molecule type" value="Genomic_DNA"/>
</dbReference>
<reference evidence="6 7" key="1">
    <citation type="journal article" date="2012" name="Extremophiles">
        <title>Thermotomaculum hydrothermale gen. nov., sp. nov., a novel heterotrophic thermophile within the phylum Acidobacteria from a deep-sea hydrothermal vent chimney in the Southern Okinawa Trough.</title>
        <authorList>
            <person name="Izumi H."/>
            <person name="Nunoura T."/>
            <person name="Miyazaki M."/>
            <person name="Mino S."/>
            <person name="Toki T."/>
            <person name="Takai K."/>
            <person name="Sako Y."/>
            <person name="Sawabe T."/>
            <person name="Nakagawa S."/>
        </authorList>
    </citation>
    <scope>NUCLEOTIDE SEQUENCE [LARGE SCALE GENOMIC DNA]</scope>
    <source>
        <strain evidence="6 7">AC55</strain>
    </source>
</reference>
<dbReference type="AlphaFoldDB" id="A0A7R6PMX9"/>
<dbReference type="NCBIfam" id="TIGR00636">
    <property type="entry name" value="PduO_Nterm"/>
    <property type="match status" value="1"/>
</dbReference>
<gene>
    <name evidence="6" type="ORF">TTHT_1001</name>
</gene>
<keyword evidence="7" id="KW-1185">Reference proteome</keyword>
<evidence type="ECO:0000256" key="4">
    <source>
        <dbReference type="RuleBase" id="RU366026"/>
    </source>
</evidence>
<evidence type="ECO:0000313" key="6">
    <source>
        <dbReference type="EMBL" id="BBB32543.1"/>
    </source>
</evidence>
<dbReference type="EC" id="2.5.1.17" evidence="4"/>
<dbReference type="GO" id="GO:0008817">
    <property type="term" value="F:corrinoid adenosyltransferase activity"/>
    <property type="evidence" value="ECO:0007669"/>
    <property type="project" value="UniProtKB-UniRule"/>
</dbReference>
<dbReference type="InterPro" id="IPR016030">
    <property type="entry name" value="CblAdoTrfase-like"/>
</dbReference>
<dbReference type="KEGG" id="thyd:TTHT_1001"/>
<protein>
    <recommendedName>
        <fullName evidence="4">Corrinoid adenosyltransferase</fullName>
        <ecNumber evidence="4">2.5.1.17</ecNumber>
    </recommendedName>
    <alternativeName>
        <fullName evidence="4">Cob(II)alamin adenosyltransferase</fullName>
    </alternativeName>
    <alternativeName>
        <fullName evidence="4">Cob(II)yrinic acid a,c-diamide adenosyltransferase</fullName>
    </alternativeName>
    <alternativeName>
        <fullName evidence="4">Cobinamide/cobalamin adenosyltransferase</fullName>
    </alternativeName>
</protein>
<dbReference type="GO" id="GO:0005524">
    <property type="term" value="F:ATP binding"/>
    <property type="evidence" value="ECO:0007669"/>
    <property type="project" value="UniProtKB-UniRule"/>
</dbReference>
<dbReference type="UniPathway" id="UPA00148">
    <property type="reaction ID" value="UER00233"/>
</dbReference>
<comment type="catalytic activity">
    <reaction evidence="4">
        <text>2 cob(II)alamin + reduced [electron-transfer flavoprotein] + 2 ATP = 2 adenosylcob(III)alamin + 2 triphosphate + oxidized [electron-transfer flavoprotein] + 3 H(+)</text>
        <dbReference type="Rhea" id="RHEA:28671"/>
        <dbReference type="Rhea" id="RHEA-COMP:10685"/>
        <dbReference type="Rhea" id="RHEA-COMP:10686"/>
        <dbReference type="ChEBI" id="CHEBI:15378"/>
        <dbReference type="ChEBI" id="CHEBI:16304"/>
        <dbReference type="ChEBI" id="CHEBI:18036"/>
        <dbReference type="ChEBI" id="CHEBI:18408"/>
        <dbReference type="ChEBI" id="CHEBI:30616"/>
        <dbReference type="ChEBI" id="CHEBI:57692"/>
        <dbReference type="ChEBI" id="CHEBI:58307"/>
        <dbReference type="EC" id="2.5.1.17"/>
    </reaction>
</comment>
<evidence type="ECO:0000256" key="3">
    <source>
        <dbReference type="ARBA" id="ARBA00022840"/>
    </source>
</evidence>